<protein>
    <submittedName>
        <fullName evidence="2">Uncharacterized protein</fullName>
    </submittedName>
</protein>
<name>A0ABC9U1Z8_CLOSY</name>
<evidence type="ECO:0000313" key="3">
    <source>
        <dbReference type="Proteomes" id="UP000016491"/>
    </source>
</evidence>
<reference evidence="2 3" key="1">
    <citation type="submission" date="2013-07" db="EMBL/GenBank/DDBJ databases">
        <authorList>
            <person name="Weinstock G."/>
            <person name="Sodergren E."/>
            <person name="Wylie T."/>
            <person name="Fulton L."/>
            <person name="Fulton R."/>
            <person name="Fronick C."/>
            <person name="O'Laughlin M."/>
            <person name="Godfrey J."/>
            <person name="Miner T."/>
            <person name="Herter B."/>
            <person name="Appelbaum E."/>
            <person name="Cordes M."/>
            <person name="Lek S."/>
            <person name="Wollam A."/>
            <person name="Pepin K.H."/>
            <person name="Palsikar V.B."/>
            <person name="Mitreva M."/>
            <person name="Wilson R.K."/>
        </authorList>
    </citation>
    <scope>NUCLEOTIDE SEQUENCE [LARGE SCALE GENOMIC DNA]</scope>
    <source>
        <strain evidence="2 3">ATCC 14940</strain>
    </source>
</reference>
<keyword evidence="1" id="KW-0472">Membrane</keyword>
<organism evidence="2 3">
    <name type="scientific">[Clostridium] symbiosum ATCC 14940</name>
    <dbReference type="NCBI Taxonomy" id="411472"/>
    <lineage>
        <taxon>Bacteria</taxon>
        <taxon>Bacillati</taxon>
        <taxon>Bacillota</taxon>
        <taxon>Clostridia</taxon>
        <taxon>Lachnospirales</taxon>
        <taxon>Lachnospiraceae</taxon>
        <taxon>Otoolea</taxon>
    </lineage>
</organism>
<sequence length="56" mass="6634">MENQFLLHQSQIKGLLMMRKLARYIVFTMMEMAHGIGVVLRIKEQILLQGVRFQMI</sequence>
<dbReference type="Proteomes" id="UP000016491">
    <property type="component" value="Unassembled WGS sequence"/>
</dbReference>
<dbReference type="EMBL" id="AWSU01000065">
    <property type="protein sequence ID" value="ERI79619.1"/>
    <property type="molecule type" value="Genomic_DNA"/>
</dbReference>
<feature type="transmembrane region" description="Helical" evidence="1">
    <location>
        <begin position="21"/>
        <end position="42"/>
    </location>
</feature>
<proteinExistence type="predicted"/>
<comment type="caution">
    <text evidence="2">The sequence shown here is derived from an EMBL/GenBank/DDBJ whole genome shotgun (WGS) entry which is preliminary data.</text>
</comment>
<keyword evidence="1" id="KW-1133">Transmembrane helix</keyword>
<keyword evidence="1" id="KW-0812">Transmembrane</keyword>
<evidence type="ECO:0000313" key="2">
    <source>
        <dbReference type="EMBL" id="ERI79619.1"/>
    </source>
</evidence>
<gene>
    <name evidence="2" type="ORF">CLOSYM_00794</name>
</gene>
<evidence type="ECO:0000256" key="1">
    <source>
        <dbReference type="SAM" id="Phobius"/>
    </source>
</evidence>
<dbReference type="AlphaFoldDB" id="A0ABC9U1Z8"/>
<accession>A0ABC9U1Z8</accession>